<keyword evidence="1 3" id="KW-0413">Isomerase</keyword>
<evidence type="ECO:0000313" key="4">
    <source>
        <dbReference type="EMBL" id="TLE00439.1"/>
    </source>
</evidence>
<dbReference type="SUPFAM" id="SSF54534">
    <property type="entry name" value="FKBP-like"/>
    <property type="match status" value="1"/>
</dbReference>
<evidence type="ECO:0000313" key="5">
    <source>
        <dbReference type="Proteomes" id="UP000029922"/>
    </source>
</evidence>
<keyword evidence="1" id="KW-0697">Rotamase</keyword>
<dbReference type="Gene3D" id="1.10.8.1040">
    <property type="match status" value="1"/>
</dbReference>
<dbReference type="SUPFAM" id="SSF109998">
    <property type="entry name" value="Triger factor/SurA peptide-binding domain-like"/>
    <property type="match status" value="1"/>
</dbReference>
<dbReference type="EMBL" id="JRPD02000007">
    <property type="protein sequence ID" value="TLE00439.1"/>
    <property type="molecule type" value="Genomic_DNA"/>
</dbReference>
<evidence type="ECO:0000313" key="6">
    <source>
        <dbReference type="Proteomes" id="UP000255139"/>
    </source>
</evidence>
<name>A0A099TY38_9HELI</name>
<feature type="domain" description="PpiC" evidence="2">
    <location>
        <begin position="141"/>
        <end position="240"/>
    </location>
</feature>
<dbReference type="GO" id="GO:0003755">
    <property type="term" value="F:peptidyl-prolyl cis-trans isomerase activity"/>
    <property type="evidence" value="ECO:0007669"/>
    <property type="project" value="UniProtKB-KW"/>
</dbReference>
<reference evidence="4 5" key="1">
    <citation type="journal article" date="2014" name="Genome Announc.">
        <title>Draft genome sequences of eight enterohepatic helicobacter species isolated from both laboratory and wild rodents.</title>
        <authorList>
            <person name="Sheh A."/>
            <person name="Shen Z."/>
            <person name="Fox J.G."/>
        </authorList>
    </citation>
    <scope>NUCLEOTIDE SEQUENCE [LARGE SCALE GENOMIC DNA]</scope>
    <source>
        <strain evidence="4 5">ST1</strain>
    </source>
</reference>
<dbReference type="OrthoDB" id="14196at2"/>
<dbReference type="RefSeq" id="WP_034558499.1">
    <property type="nucleotide sequence ID" value="NZ_FZML01000020.1"/>
</dbReference>
<evidence type="ECO:0000313" key="3">
    <source>
        <dbReference type="EMBL" id="STQ86412.1"/>
    </source>
</evidence>
<dbReference type="EMBL" id="UGJE01000002">
    <property type="protein sequence ID" value="STQ86412.1"/>
    <property type="molecule type" value="Genomic_DNA"/>
</dbReference>
<dbReference type="InterPro" id="IPR027304">
    <property type="entry name" value="Trigger_fact/SurA_dom_sf"/>
</dbReference>
<dbReference type="PANTHER" id="PTHR47245">
    <property type="entry name" value="PEPTIDYLPROLYL ISOMERASE"/>
    <property type="match status" value="1"/>
</dbReference>
<dbReference type="Proteomes" id="UP000255139">
    <property type="component" value="Unassembled WGS sequence"/>
</dbReference>
<dbReference type="InterPro" id="IPR046357">
    <property type="entry name" value="PPIase_dom_sf"/>
</dbReference>
<dbReference type="AlphaFoldDB" id="A0A099TY38"/>
<proteinExistence type="predicted"/>
<dbReference type="InterPro" id="IPR050245">
    <property type="entry name" value="PrsA_foldase"/>
</dbReference>
<dbReference type="PANTHER" id="PTHR47245:SF2">
    <property type="entry name" value="PEPTIDYL-PROLYL CIS-TRANS ISOMERASE HP_0175-RELATED"/>
    <property type="match status" value="1"/>
</dbReference>
<reference evidence="3 6" key="2">
    <citation type="submission" date="2018-06" db="EMBL/GenBank/DDBJ databases">
        <authorList>
            <consortium name="Pathogen Informatics"/>
            <person name="Doyle S."/>
        </authorList>
    </citation>
    <scope>NUCLEOTIDE SEQUENCE [LARGE SCALE GENOMIC DNA]</scope>
    <source>
        <strain evidence="3 6">NCTC12714</strain>
    </source>
</reference>
<accession>A0A099TY38</accession>
<keyword evidence="6" id="KW-1185">Reference proteome</keyword>
<organism evidence="3 6">
    <name type="scientific">Helicobacter muridarum</name>
    <dbReference type="NCBI Taxonomy" id="216"/>
    <lineage>
        <taxon>Bacteria</taxon>
        <taxon>Pseudomonadati</taxon>
        <taxon>Campylobacterota</taxon>
        <taxon>Epsilonproteobacteria</taxon>
        <taxon>Campylobacterales</taxon>
        <taxon>Helicobacteraceae</taxon>
        <taxon>Helicobacter</taxon>
    </lineage>
</organism>
<dbReference type="EC" id="5.2.1.8" evidence="3"/>
<dbReference type="STRING" id="216.LS73_06915"/>
<evidence type="ECO:0000259" key="2">
    <source>
        <dbReference type="PROSITE" id="PS50198"/>
    </source>
</evidence>
<gene>
    <name evidence="3" type="primary">cbf2</name>
    <name evidence="4" type="ORF">LS73_004455</name>
    <name evidence="3" type="ORF">NCTC12714_01219</name>
</gene>
<sequence length="286" mass="32137">MSDGFLKLSLQGMARSAIIGSVLPALLGVSLCAKIIVTVDGISIPDSVFNPIKQQNPNFNYDALPEAQKQQLLDEVINTVIVANVAKKEGLDKSEEYKMANIQLLYQLWISKQGESLDKTVNVTDDEAQRFYNNNLQSFITLNATLRHILVSKEDEAKNIIAEIGKVPKSKTKDKISELAKKYSIDPGSKENGGLIENMNLNDPNVAPEFVQEAKKMQSNSYTRVPVKTRYGYHIIYLEKIDQAVTEPFSKVKPQILQFLKQQKMQEIVMEKVNKMRASANITYPK</sequence>
<protein>
    <submittedName>
        <fullName evidence="3">Peptidyl-prolyl cis-trans isomerase</fullName>
        <ecNumber evidence="3">5.2.1.8</ecNumber>
    </submittedName>
    <submittedName>
        <fullName evidence="4">Peptidylprolyl isomerase</fullName>
    </submittedName>
</protein>
<dbReference type="InterPro" id="IPR000297">
    <property type="entry name" value="PPIase_PpiC"/>
</dbReference>
<dbReference type="Proteomes" id="UP000029922">
    <property type="component" value="Unassembled WGS sequence"/>
</dbReference>
<dbReference type="Gene3D" id="3.10.50.40">
    <property type="match status" value="1"/>
</dbReference>
<dbReference type="Pfam" id="PF00639">
    <property type="entry name" value="Rotamase"/>
    <property type="match status" value="1"/>
</dbReference>
<dbReference type="PROSITE" id="PS50198">
    <property type="entry name" value="PPIC_PPIASE_2"/>
    <property type="match status" value="1"/>
</dbReference>
<evidence type="ECO:0000256" key="1">
    <source>
        <dbReference type="PROSITE-ProRule" id="PRU00278"/>
    </source>
</evidence>